<dbReference type="InterPro" id="IPR015797">
    <property type="entry name" value="NUDIX_hydrolase-like_dom_sf"/>
</dbReference>
<dbReference type="InterPro" id="IPR000086">
    <property type="entry name" value="NUDIX_hydrolase_dom"/>
</dbReference>
<evidence type="ECO:0000313" key="5">
    <source>
        <dbReference type="EMBL" id="MFC0524584.1"/>
    </source>
</evidence>
<gene>
    <name evidence="5" type="ORF">ACFFGV_13490</name>
</gene>
<evidence type="ECO:0000259" key="4">
    <source>
        <dbReference type="PROSITE" id="PS51462"/>
    </source>
</evidence>
<dbReference type="EMBL" id="JBHLTP010000011">
    <property type="protein sequence ID" value="MFC0524584.1"/>
    <property type="molecule type" value="Genomic_DNA"/>
</dbReference>
<accession>A0ABV6LQH9</accession>
<dbReference type="Pfam" id="PF00293">
    <property type="entry name" value="NUDIX"/>
    <property type="match status" value="1"/>
</dbReference>
<comment type="cofactor">
    <cofactor evidence="1">
        <name>Mg(2+)</name>
        <dbReference type="ChEBI" id="CHEBI:18420"/>
    </cofactor>
</comment>
<dbReference type="PROSITE" id="PS00893">
    <property type="entry name" value="NUDIX_BOX"/>
    <property type="match status" value="1"/>
</dbReference>
<dbReference type="SUPFAM" id="SSF55811">
    <property type="entry name" value="Nudix"/>
    <property type="match status" value="1"/>
</dbReference>
<comment type="caution">
    <text evidence="5">The sequence shown here is derived from an EMBL/GenBank/DDBJ whole genome shotgun (WGS) entry which is preliminary data.</text>
</comment>
<name>A0ABV6LQH9_9BACI</name>
<reference evidence="5 6" key="1">
    <citation type="submission" date="2024-09" db="EMBL/GenBank/DDBJ databases">
        <authorList>
            <person name="Sun Q."/>
            <person name="Mori K."/>
        </authorList>
    </citation>
    <scope>NUCLEOTIDE SEQUENCE [LARGE SCALE GENOMIC DNA]</scope>
    <source>
        <strain evidence="5 6">NCAIM B.02529</strain>
    </source>
</reference>
<sequence>MLHSSNKGEGPASFEEESVVVLAHVHHDVLLIRQFREALQETIVQLPGGGVEEGESLEEAARRELQEETGCRCDDMTYLGHVLPAPWNSREKTHVFYTNHIITQHVQELESHEDITLFWVSVEECVKLIQRNQISDAEVCYAILKAHLQGLIEW</sequence>
<evidence type="ECO:0000256" key="1">
    <source>
        <dbReference type="ARBA" id="ARBA00001946"/>
    </source>
</evidence>
<dbReference type="EC" id="3.6.-.-" evidence="5"/>
<keyword evidence="6" id="KW-1185">Reference proteome</keyword>
<comment type="similarity">
    <text evidence="3">Belongs to the Nudix hydrolase family.</text>
</comment>
<evidence type="ECO:0000256" key="3">
    <source>
        <dbReference type="RuleBase" id="RU003476"/>
    </source>
</evidence>
<feature type="domain" description="Nudix hydrolase" evidence="4">
    <location>
        <begin position="12"/>
        <end position="142"/>
    </location>
</feature>
<dbReference type="GO" id="GO:0016787">
    <property type="term" value="F:hydrolase activity"/>
    <property type="evidence" value="ECO:0007669"/>
    <property type="project" value="UniProtKB-KW"/>
</dbReference>
<dbReference type="Proteomes" id="UP001589836">
    <property type="component" value="Unassembled WGS sequence"/>
</dbReference>
<protein>
    <submittedName>
        <fullName evidence="5">NUDIX hydrolase</fullName>
        <ecNumber evidence="5">3.6.-.-</ecNumber>
    </submittedName>
</protein>
<organism evidence="5 6">
    <name type="scientific">Pontibacillus salicampi</name>
    <dbReference type="NCBI Taxonomy" id="1449801"/>
    <lineage>
        <taxon>Bacteria</taxon>
        <taxon>Bacillati</taxon>
        <taxon>Bacillota</taxon>
        <taxon>Bacilli</taxon>
        <taxon>Bacillales</taxon>
        <taxon>Bacillaceae</taxon>
        <taxon>Pontibacillus</taxon>
    </lineage>
</organism>
<dbReference type="InterPro" id="IPR020084">
    <property type="entry name" value="NUDIX_hydrolase_CS"/>
</dbReference>
<dbReference type="Gene3D" id="3.90.79.10">
    <property type="entry name" value="Nucleoside Triphosphate Pyrophosphohydrolase"/>
    <property type="match status" value="1"/>
</dbReference>
<dbReference type="PROSITE" id="PS51462">
    <property type="entry name" value="NUDIX"/>
    <property type="match status" value="1"/>
</dbReference>
<evidence type="ECO:0000256" key="2">
    <source>
        <dbReference type="ARBA" id="ARBA00022801"/>
    </source>
</evidence>
<dbReference type="PANTHER" id="PTHR11839">
    <property type="entry name" value="UDP/ADP-SUGAR PYROPHOSPHATASE"/>
    <property type="match status" value="1"/>
</dbReference>
<dbReference type="RefSeq" id="WP_377348696.1">
    <property type="nucleotide sequence ID" value="NZ_JBHLTP010000011.1"/>
</dbReference>
<dbReference type="PRINTS" id="PR00502">
    <property type="entry name" value="NUDIXFAMILY"/>
</dbReference>
<proteinExistence type="inferred from homology"/>
<evidence type="ECO:0000313" key="6">
    <source>
        <dbReference type="Proteomes" id="UP001589836"/>
    </source>
</evidence>
<keyword evidence="2 3" id="KW-0378">Hydrolase</keyword>
<dbReference type="InterPro" id="IPR020476">
    <property type="entry name" value="Nudix_hydrolase"/>
</dbReference>
<dbReference type="PANTHER" id="PTHR11839:SF18">
    <property type="entry name" value="NUDIX HYDROLASE DOMAIN-CONTAINING PROTEIN"/>
    <property type="match status" value="1"/>
</dbReference>
<dbReference type="CDD" id="cd03424">
    <property type="entry name" value="NUDIX_ADPRase_Nudt5_UGPPase_Nudt14"/>
    <property type="match status" value="1"/>
</dbReference>